<dbReference type="EMBL" id="CABVIB010000012">
    <property type="protein sequence ID" value="VVO02259.1"/>
    <property type="molecule type" value="Genomic_DNA"/>
</dbReference>
<evidence type="ECO:0000313" key="1">
    <source>
        <dbReference type="EMBL" id="VVO02259.1"/>
    </source>
</evidence>
<accession>A0A5E7CBR2</accession>
<dbReference type="AlphaFoldDB" id="A0A5E7CBR2"/>
<organism evidence="1 2">
    <name type="scientific">Pseudomonas fluorescens</name>
    <dbReference type="NCBI Taxonomy" id="294"/>
    <lineage>
        <taxon>Bacteria</taxon>
        <taxon>Pseudomonadati</taxon>
        <taxon>Pseudomonadota</taxon>
        <taxon>Gammaproteobacteria</taxon>
        <taxon>Pseudomonadales</taxon>
        <taxon>Pseudomonadaceae</taxon>
        <taxon>Pseudomonas</taxon>
    </lineage>
</organism>
<reference evidence="1 2" key="1">
    <citation type="submission" date="2019-09" db="EMBL/GenBank/DDBJ databases">
        <authorList>
            <person name="Chandra G."/>
            <person name="Truman W A."/>
        </authorList>
    </citation>
    <scope>NUCLEOTIDE SEQUENCE [LARGE SCALE GENOMIC DNA]</scope>
    <source>
        <strain evidence="1">PS712</strain>
    </source>
</reference>
<name>A0A5E7CBR2_PSEFL</name>
<proteinExistence type="predicted"/>
<sequence length="133" mass="15238">MKLVEIPTITHGVAQKALIECDRQNRTLTMLLEKGSRKTYVANDLYECLGLLRADFPETKFLCKGSKLNVHPSRMSSQMSAGIVAYELILGVPSEPDDVVNIFDFEDVDITNDIKQQRDFYIRWLDSLNRQQD</sequence>
<evidence type="ECO:0000313" key="2">
    <source>
        <dbReference type="Proteomes" id="UP000326018"/>
    </source>
</evidence>
<dbReference type="RefSeq" id="WP_150702811.1">
    <property type="nucleotide sequence ID" value="NZ_CABVIB010000012.1"/>
</dbReference>
<dbReference type="OrthoDB" id="775526at2"/>
<dbReference type="Proteomes" id="UP000326018">
    <property type="component" value="Unassembled WGS sequence"/>
</dbReference>
<protein>
    <submittedName>
        <fullName evidence="1">Uncharacterized protein</fullName>
    </submittedName>
</protein>
<gene>
    <name evidence="1" type="ORF">PS712_02773</name>
</gene>